<evidence type="ECO:0000313" key="1">
    <source>
        <dbReference type="EMBL" id="MCZ2220709.1"/>
    </source>
</evidence>
<comment type="caution">
    <text evidence="1">The sequence shown here is derived from an EMBL/GenBank/DDBJ whole genome shotgun (WGS) entry which is preliminary data.</text>
</comment>
<dbReference type="EMBL" id="JANRML010000004">
    <property type="protein sequence ID" value="MCZ2220709.1"/>
    <property type="molecule type" value="Genomic_DNA"/>
</dbReference>
<reference evidence="1" key="1">
    <citation type="submission" date="2022-08" db="EMBL/GenBank/DDBJ databases">
        <title>Corynebacterium sp. nov., isolated from clinical breast specimens.</title>
        <authorList>
            <person name="Zhang T."/>
        </authorList>
    </citation>
    <scope>NUCLEOTIDE SEQUENCE</scope>
    <source>
        <strain evidence="1">CCUG 57942</strain>
    </source>
</reference>
<keyword evidence="2" id="KW-1185">Reference proteome</keyword>
<organism evidence="1 2">
    <name type="scientific">Corynebacterium pilbarense</name>
    <dbReference type="NCBI Taxonomy" id="1288393"/>
    <lineage>
        <taxon>Bacteria</taxon>
        <taxon>Bacillati</taxon>
        <taxon>Actinomycetota</taxon>
        <taxon>Actinomycetes</taxon>
        <taxon>Mycobacteriales</taxon>
        <taxon>Corynebacteriaceae</taxon>
        <taxon>Corynebacterium</taxon>
    </lineage>
</organism>
<evidence type="ECO:0000313" key="2">
    <source>
        <dbReference type="Proteomes" id="UP001071110"/>
    </source>
</evidence>
<accession>A0A9Q4IH05</accession>
<proteinExistence type="predicted"/>
<name>A0A9Q4IH05_9CORY</name>
<sequence length="108" mass="11957">MNTNKGVLVVRSAGTPRPEDLDQRILTEGWSALLLFSYGDLLFEAWGRMYVEFQESSDEFASIAEAAVELGMSTEELVARMVEDGLFLETSDGLIASPHPDLRRISSC</sequence>
<protein>
    <submittedName>
        <fullName evidence="1">Uncharacterized protein</fullName>
    </submittedName>
</protein>
<dbReference type="Proteomes" id="UP001071110">
    <property type="component" value="Unassembled WGS sequence"/>
</dbReference>
<dbReference type="AlphaFoldDB" id="A0A9Q4IH05"/>
<gene>
    <name evidence="1" type="ORF">NUW87_04885</name>
</gene>